<organism evidence="3">
    <name type="scientific">Enterobacter cloacae complex sp. Mu1197</name>
    <dbReference type="NCBI Taxonomy" id="3152302"/>
    <lineage>
        <taxon>Bacteria</taxon>
        <taxon>Pseudomonadati</taxon>
        <taxon>Pseudomonadota</taxon>
        <taxon>Gammaproteobacteria</taxon>
        <taxon>Enterobacterales</taxon>
        <taxon>Enterobacteriaceae</taxon>
        <taxon>Enterobacter</taxon>
        <taxon>Enterobacter cloacae complex</taxon>
    </lineage>
</organism>
<dbReference type="Gene3D" id="1.10.10.10">
    <property type="entry name" value="Winged helix-like DNA-binding domain superfamily/Winged helix DNA-binding domain"/>
    <property type="match status" value="1"/>
</dbReference>
<dbReference type="PROSITE" id="PS50043">
    <property type="entry name" value="HTH_LUXR_2"/>
    <property type="match status" value="1"/>
</dbReference>
<evidence type="ECO:0000313" key="3">
    <source>
        <dbReference type="EMBL" id="XBM32263.1"/>
    </source>
</evidence>
<dbReference type="Pfam" id="PF00196">
    <property type="entry name" value="GerE"/>
    <property type="match status" value="1"/>
</dbReference>
<feature type="domain" description="HTH luxR-type" evidence="2">
    <location>
        <begin position="130"/>
        <end position="195"/>
    </location>
</feature>
<dbReference type="SUPFAM" id="SSF46894">
    <property type="entry name" value="C-terminal effector domain of the bipartite response regulators"/>
    <property type="match status" value="1"/>
</dbReference>
<reference evidence="3" key="1">
    <citation type="submission" date="2024-05" db="EMBL/GenBank/DDBJ databases">
        <title>Copy number flexibility facilitates heteroresistance to increasing antibiotic pressure and threatens the beta-lactam pipeline.</title>
        <authorList>
            <person name="Choby J.E."/>
            <person name="Weiss D.S."/>
        </authorList>
    </citation>
    <scope>NUCLEOTIDE SEQUENCE</scope>
    <source>
        <strain evidence="3">Mu1197</strain>
    </source>
</reference>
<name>A0AAU7FZ40_9ENTR</name>
<dbReference type="SMART" id="SM00421">
    <property type="entry name" value="HTH_LUXR"/>
    <property type="match status" value="1"/>
</dbReference>
<dbReference type="InterPro" id="IPR036388">
    <property type="entry name" value="WH-like_DNA-bd_sf"/>
</dbReference>
<dbReference type="InterPro" id="IPR016032">
    <property type="entry name" value="Sig_transdc_resp-reg_C-effctor"/>
</dbReference>
<evidence type="ECO:0000256" key="1">
    <source>
        <dbReference type="ARBA" id="ARBA00023125"/>
    </source>
</evidence>
<dbReference type="AlphaFoldDB" id="A0AAU7FZ40"/>
<dbReference type="InterPro" id="IPR000792">
    <property type="entry name" value="Tscrpt_reg_LuxR_C"/>
</dbReference>
<dbReference type="GO" id="GO:0003677">
    <property type="term" value="F:DNA binding"/>
    <property type="evidence" value="ECO:0007669"/>
    <property type="project" value="UniProtKB-KW"/>
</dbReference>
<dbReference type="RefSeq" id="WP_348959209.1">
    <property type="nucleotide sequence ID" value="NZ_CP157375.1"/>
</dbReference>
<dbReference type="EMBL" id="CP157375">
    <property type="protein sequence ID" value="XBM32263.1"/>
    <property type="molecule type" value="Genomic_DNA"/>
</dbReference>
<protein>
    <submittedName>
        <fullName evidence="3">LuxR C-terminal-related transcriptional regulator</fullName>
    </submittedName>
</protein>
<keyword evidence="1" id="KW-0238">DNA-binding</keyword>
<sequence length="230" mass="26928">MLNILIQETDLFFQAGLQDFLESFFKHNFHRTITFKPGLTHENVSQADIIILSLCQGETLTCFPELLARQKGIVIGFVDDEQSVSALPSCFQDIILLPRRASIDRISGELFIAWFRTRLPGYTWTNRNCFNCQHKSLSRQQIRIMVNFYRGLSVMQTAHALDMSEKTVFTHKYMMMQKFNLRNDYEMIALLRRLMEKKSRPNLLRELLENNDARPGNFLSKSIRQLNNIE</sequence>
<evidence type="ECO:0000259" key="2">
    <source>
        <dbReference type="PROSITE" id="PS50043"/>
    </source>
</evidence>
<proteinExistence type="predicted"/>
<gene>
    <name evidence="3" type="ORF">ABFV38_09260</name>
</gene>
<dbReference type="GO" id="GO:0006355">
    <property type="term" value="P:regulation of DNA-templated transcription"/>
    <property type="evidence" value="ECO:0007669"/>
    <property type="project" value="InterPro"/>
</dbReference>
<accession>A0AAU7FZ40</accession>